<reference evidence="1 2" key="1">
    <citation type="submission" date="2019-03" db="EMBL/GenBank/DDBJ databases">
        <title>Draft genome sequences of novel Actinobacteria.</title>
        <authorList>
            <person name="Sahin N."/>
            <person name="Ay H."/>
            <person name="Saygin H."/>
        </authorList>
    </citation>
    <scope>NUCLEOTIDE SEQUENCE [LARGE SCALE GENOMIC DNA]</scope>
    <source>
        <strain evidence="1 2">CH32</strain>
    </source>
</reference>
<comment type="caution">
    <text evidence="1">The sequence shown here is derived from an EMBL/GenBank/DDBJ whole genome shotgun (WGS) entry which is preliminary data.</text>
</comment>
<evidence type="ECO:0000313" key="2">
    <source>
        <dbReference type="Proteomes" id="UP000295302"/>
    </source>
</evidence>
<dbReference type="PANTHER" id="PTHR34822">
    <property type="entry name" value="GRPB DOMAIN PROTEIN (AFU_ORTHOLOGUE AFUA_1G01530)"/>
    <property type="match status" value="1"/>
</dbReference>
<dbReference type="OrthoDB" id="9799092at2"/>
<proteinExistence type="predicted"/>
<dbReference type="PANTHER" id="PTHR34822:SF1">
    <property type="entry name" value="GRPB FAMILY PROTEIN"/>
    <property type="match status" value="1"/>
</dbReference>
<dbReference type="RefSeq" id="WP_132617390.1">
    <property type="nucleotide sequence ID" value="NZ_SMKQ01000112.1"/>
</dbReference>
<name>A0A4R4YGV6_9ACTN</name>
<accession>A0A4R4YGV6</accession>
<dbReference type="Proteomes" id="UP000295302">
    <property type="component" value="Unassembled WGS sequence"/>
</dbReference>
<dbReference type="InterPro" id="IPR007344">
    <property type="entry name" value="GrpB/CoaE"/>
</dbReference>
<keyword evidence="2" id="KW-1185">Reference proteome</keyword>
<evidence type="ECO:0000313" key="1">
    <source>
        <dbReference type="EMBL" id="TDD43430.1"/>
    </source>
</evidence>
<dbReference type="InterPro" id="IPR043519">
    <property type="entry name" value="NT_sf"/>
</dbReference>
<dbReference type="Pfam" id="PF04229">
    <property type="entry name" value="GrpB"/>
    <property type="match status" value="1"/>
</dbReference>
<dbReference type="Gene3D" id="3.30.460.10">
    <property type="entry name" value="Beta Polymerase, domain 2"/>
    <property type="match status" value="1"/>
</dbReference>
<gene>
    <name evidence="1" type="ORF">E1286_28790</name>
</gene>
<organism evidence="1 2">
    <name type="scientific">Nonomuraea terrae</name>
    <dbReference type="NCBI Taxonomy" id="2530383"/>
    <lineage>
        <taxon>Bacteria</taxon>
        <taxon>Bacillati</taxon>
        <taxon>Actinomycetota</taxon>
        <taxon>Actinomycetes</taxon>
        <taxon>Streptosporangiales</taxon>
        <taxon>Streptosporangiaceae</taxon>
        <taxon>Nonomuraea</taxon>
    </lineage>
</organism>
<evidence type="ECO:0008006" key="3">
    <source>
        <dbReference type="Google" id="ProtNLM"/>
    </source>
</evidence>
<dbReference type="EMBL" id="SMKQ01000112">
    <property type="protein sequence ID" value="TDD43430.1"/>
    <property type="molecule type" value="Genomic_DNA"/>
</dbReference>
<protein>
    <recommendedName>
        <fullName evidence="3">GrpB family protein</fullName>
    </recommendedName>
</protein>
<dbReference type="AlphaFoldDB" id="A0A4R4YGV6"/>
<dbReference type="SUPFAM" id="SSF81301">
    <property type="entry name" value="Nucleotidyltransferase"/>
    <property type="match status" value="1"/>
</dbReference>
<sequence>MQGLWEGRIAPFAGDLARRRRAPRRQQVVLTLRDWLRADPAHRREYEAVKRELAARPGHDVNDYSLDKMPWISRALGRAEAWARRA</sequence>